<feature type="transmembrane region" description="Helical" evidence="1">
    <location>
        <begin position="52"/>
        <end position="78"/>
    </location>
</feature>
<dbReference type="EMBL" id="QXFU01005954">
    <property type="protein sequence ID" value="KAE8962511.1"/>
    <property type="molecule type" value="Genomic_DNA"/>
</dbReference>
<evidence type="ECO:0000313" key="4">
    <source>
        <dbReference type="Proteomes" id="UP000429607"/>
    </source>
</evidence>
<organism evidence="3 4">
    <name type="scientific">Phytophthora rubi</name>
    <dbReference type="NCBI Taxonomy" id="129364"/>
    <lineage>
        <taxon>Eukaryota</taxon>
        <taxon>Sar</taxon>
        <taxon>Stramenopiles</taxon>
        <taxon>Oomycota</taxon>
        <taxon>Peronosporomycetes</taxon>
        <taxon>Peronosporales</taxon>
        <taxon>Peronosporaceae</taxon>
        <taxon>Phytophthora</taxon>
    </lineage>
</organism>
<evidence type="ECO:0000313" key="2">
    <source>
        <dbReference type="EMBL" id="KAE8962511.1"/>
    </source>
</evidence>
<accession>A0A6A3HS31</accession>
<reference evidence="4 5" key="1">
    <citation type="submission" date="2018-09" db="EMBL/GenBank/DDBJ databases">
        <title>Genomic investigation of the strawberry pathogen Phytophthora fragariae indicates pathogenicity is determined by transcriptional variation in three key races.</title>
        <authorList>
            <person name="Adams T.M."/>
            <person name="Armitage A.D."/>
            <person name="Sobczyk M.K."/>
            <person name="Bates H.J."/>
            <person name="Dunwell J.M."/>
            <person name="Nellist C.F."/>
            <person name="Harrison R.J."/>
        </authorList>
    </citation>
    <scope>NUCLEOTIDE SEQUENCE [LARGE SCALE GENOMIC DNA]</scope>
    <source>
        <strain evidence="3 4">SCRP249</strain>
        <strain evidence="2 5">SCRP324</strain>
    </source>
</reference>
<name>A0A6A3HS31_9STRA</name>
<dbReference type="Proteomes" id="UP000429607">
    <property type="component" value="Unassembled WGS sequence"/>
</dbReference>
<dbReference type="EMBL" id="QXFV01004023">
    <property type="protein sequence ID" value="KAE8972227.1"/>
    <property type="molecule type" value="Genomic_DNA"/>
</dbReference>
<evidence type="ECO:0000313" key="3">
    <source>
        <dbReference type="EMBL" id="KAE8972227.1"/>
    </source>
</evidence>
<dbReference type="Proteomes" id="UP000435112">
    <property type="component" value="Unassembled WGS sequence"/>
</dbReference>
<gene>
    <name evidence="3" type="ORF">PR001_g26669</name>
    <name evidence="2" type="ORF">PR002_g29576</name>
</gene>
<proteinExistence type="predicted"/>
<dbReference type="AlphaFoldDB" id="A0A6A3HS31"/>
<evidence type="ECO:0000313" key="5">
    <source>
        <dbReference type="Proteomes" id="UP000435112"/>
    </source>
</evidence>
<keyword evidence="1" id="KW-0472">Membrane</keyword>
<keyword evidence="1" id="KW-1133">Transmembrane helix</keyword>
<evidence type="ECO:0000256" key="1">
    <source>
        <dbReference type="SAM" id="Phobius"/>
    </source>
</evidence>
<keyword evidence="1" id="KW-0812">Transmembrane</keyword>
<sequence length="85" mass="9164">MHCVLAACGTLVHIVPSLCTARAHRVITACGHDVTTCVRGAPTQQSTVMTNFWWNISMVLAALGACCLAVNSACLYTFNTLFYIK</sequence>
<comment type="caution">
    <text evidence="3">The sequence shown here is derived from an EMBL/GenBank/DDBJ whole genome shotgun (WGS) entry which is preliminary data.</text>
</comment>
<protein>
    <submittedName>
        <fullName evidence="3">Uncharacterized protein</fullName>
    </submittedName>
</protein>